<dbReference type="SUPFAM" id="SSF52540">
    <property type="entry name" value="P-loop containing nucleoside triphosphate hydrolases"/>
    <property type="match status" value="2"/>
</dbReference>
<dbReference type="EC" id="5.6.2.3" evidence="1"/>
<evidence type="ECO:0000313" key="5">
    <source>
        <dbReference type="EMBL" id="RID47513.1"/>
    </source>
</evidence>
<evidence type="ECO:0000259" key="3">
    <source>
        <dbReference type="Pfam" id="PF14214"/>
    </source>
</evidence>
<comment type="catalytic activity">
    <reaction evidence="1">
        <text>ATP + H2O = ADP + phosphate + H(+)</text>
        <dbReference type="Rhea" id="RHEA:13065"/>
        <dbReference type="ChEBI" id="CHEBI:15377"/>
        <dbReference type="ChEBI" id="CHEBI:15378"/>
        <dbReference type="ChEBI" id="CHEBI:30616"/>
        <dbReference type="ChEBI" id="CHEBI:43474"/>
        <dbReference type="ChEBI" id="CHEBI:456216"/>
        <dbReference type="EC" id="5.6.2.3"/>
    </reaction>
</comment>
<feature type="domain" description="DNA helicase Pif1-like 2B" evidence="4">
    <location>
        <begin position="1218"/>
        <end position="1263"/>
    </location>
</feature>
<protein>
    <recommendedName>
        <fullName evidence="1">ATP-dependent DNA helicase</fullName>
        <ecNumber evidence="1">5.6.2.3</ecNumber>
    </recommendedName>
</protein>
<dbReference type="GO" id="GO:0000723">
    <property type="term" value="P:telomere maintenance"/>
    <property type="evidence" value="ECO:0007669"/>
    <property type="project" value="InterPro"/>
</dbReference>
<dbReference type="InterPro" id="IPR010285">
    <property type="entry name" value="DNA_helicase_pif1-like_DEAD"/>
</dbReference>
<evidence type="ECO:0000256" key="1">
    <source>
        <dbReference type="RuleBase" id="RU363044"/>
    </source>
</evidence>
<dbReference type="GO" id="GO:0016887">
    <property type="term" value="F:ATP hydrolysis activity"/>
    <property type="evidence" value="ECO:0007669"/>
    <property type="project" value="RHEA"/>
</dbReference>
<dbReference type="InterPro" id="IPR027417">
    <property type="entry name" value="P-loop_NTPase"/>
</dbReference>
<dbReference type="PANTHER" id="PTHR10492">
    <property type="match status" value="1"/>
</dbReference>
<keyword evidence="1" id="KW-0378">Hydrolase</keyword>
<dbReference type="GO" id="GO:0006281">
    <property type="term" value="P:DNA repair"/>
    <property type="evidence" value="ECO:0007669"/>
    <property type="project" value="UniProtKB-KW"/>
</dbReference>
<comment type="similarity">
    <text evidence="1">Belongs to the helicase family.</text>
</comment>
<keyword evidence="1" id="KW-0347">Helicase</keyword>
<comment type="cofactor">
    <cofactor evidence="1">
        <name>Mg(2+)</name>
        <dbReference type="ChEBI" id="CHEBI:18420"/>
    </cofactor>
</comment>
<proteinExistence type="inferred from homology"/>
<name>A0A397YC96_BRACM</name>
<gene>
    <name evidence="5" type="ORF">BRARA_I04100</name>
</gene>
<dbReference type="Pfam" id="PF05970">
    <property type="entry name" value="PIF1"/>
    <property type="match status" value="1"/>
</dbReference>
<dbReference type="EMBL" id="CM010636">
    <property type="protein sequence ID" value="RID47513.1"/>
    <property type="molecule type" value="Genomic_DNA"/>
</dbReference>
<feature type="domain" description="DNA helicase Pif1-like DEAD-box helicase" evidence="2">
    <location>
        <begin position="902"/>
        <end position="1121"/>
    </location>
</feature>
<evidence type="ECO:0000313" key="6">
    <source>
        <dbReference type="Proteomes" id="UP000264353"/>
    </source>
</evidence>
<keyword evidence="1" id="KW-0067">ATP-binding</keyword>
<accession>A0A397YC96</accession>
<evidence type="ECO:0000259" key="2">
    <source>
        <dbReference type="Pfam" id="PF05970"/>
    </source>
</evidence>
<dbReference type="InterPro" id="IPR025476">
    <property type="entry name" value="Helitron_helicase-like"/>
</dbReference>
<keyword evidence="1" id="KW-0227">DNA damage</keyword>
<dbReference type="GO" id="GO:0043139">
    <property type="term" value="F:5'-3' DNA helicase activity"/>
    <property type="evidence" value="ECO:0007669"/>
    <property type="project" value="UniProtKB-EC"/>
</dbReference>
<dbReference type="PANTHER" id="PTHR10492:SF101">
    <property type="entry name" value="ATP-DEPENDENT DNA HELICASE"/>
    <property type="match status" value="1"/>
</dbReference>
<dbReference type="Gene3D" id="3.40.50.300">
    <property type="entry name" value="P-loop containing nucleotide triphosphate hydrolases"/>
    <property type="match status" value="1"/>
</dbReference>
<keyword evidence="1" id="KW-0234">DNA repair</keyword>
<dbReference type="GO" id="GO:0006310">
    <property type="term" value="P:DNA recombination"/>
    <property type="evidence" value="ECO:0007669"/>
    <property type="project" value="UniProtKB-KW"/>
</dbReference>
<dbReference type="FunFam" id="3.40.50.300:FF:002884">
    <property type="entry name" value="ATP-dependent DNA helicase"/>
    <property type="match status" value="1"/>
</dbReference>
<dbReference type="Pfam" id="PF21530">
    <property type="entry name" value="Pif1_2B_dom"/>
    <property type="match status" value="1"/>
</dbReference>
<keyword evidence="1" id="KW-0547">Nucleotide-binding</keyword>
<sequence>MWYGERLDRKTRTKKKPIFSLCCGQGQVKLPMLRESPLVMKQLLYGKDEKSRYYQKNLRALNMLFSFTSLGGKVDRSIPNGVGPKTFTLQGENYHLMGSMKPDFGDSAKFSQLYIVDVESEVDDRNSVMSKYNTEADKVKKQAMRKQIIEDIIKVLDDVNPYVKQFRQARERLSMEPNEKFHMRIVSNREKDGRTYDTPTASELAALIPGDFNLEMDRRDIVLQEKQTGWLKRISEIHPSYLALQYPLIFTHGEDGFRLGIKKRDSPSTDKLKRKDISMRQWFAFRLFERDGECQTLLHSRRLFQQFLVDAFTTIETNRLCFLKLNQKCLRSDGYDSIKQAENGGKVDMNDQGARFVLPASFTGSPRYMKNNYLDAMAICKHYGFPDLFITFTCNRKWPEITRYLIQRNLNAEDKPEIISRFQKRGLPHAHILLFMHTSSKLSTTDHIDQTISAEIPDKTEDPDLYEVIKDMMIHGPCGVVNLNSPCMENGKCSKLFPKAFATRTTVNKEGFPVYRRRDNGHFVEKKGFKCDNRYVIPYNRTLSLMYRAHINVEWCNQSGSIKYLFKYINKGQDRITVTVEAPKEGGSLDNNNMNPKANQENKNEIKDFFDGRYVSSCESSWRTLKFPIHYRSVPVEKIQFHLPGKQIIIFKDDDTYEEVTSRMLIQNTYMMAWFELNKVSAVARKLTLAEIPTRFIWNKKERKLPERKRGFSIGRINYAPKKFEEAYFLRVLLNIVRGPTCFDDIKTFNHVLYPTYKEACFARGLLDDDQEYIDDIIRSSYSCSASCLRHSFVVMLMSLTLSKPESVWENTWEFLSDDIQYRQRKHLNRPGLCLSDAEKKEGALMEIEKILKSNGTSLSNWKNMPKPFRDVTDSQNVLILDELSYNRDELREEHDRDILKMTDEQRKIYEEIMDAVIGKKGGVFFVYGFGGTGKTFLWRLLSAAIRSRGEIVLNVASSGIASLLLQGGRTAHSRFGIPINPDEFSLCNLPPGTDAANLVKEASLIIWDEAPMMSKHCFESLDRSLADIMRSTEKKPFAGKVVVLGGDFRQVLPVINGGSRAEIVLNSLNYSYLWRHCKVLKLTKNMRLLSTDLTAEELKELEEFSQWILDVGDGVAGEPNDGDALITIPDEFLIMDTNDPIESISKEVYGDTTALQQQKDPIFFQERAILCPTNEDVNNINQHMLDKFDGEERIYLSADSIDPSDTRSVNDQALTPDFLNSIKASGLPNHNLRLKIGCPVMLLRDIDHVGGLMNGTRLQIIDMSDFCVKARIITGKKVGDVVLIPRLSITPSDNKLPFKMKRRQLPISVAFAITINKSQGQSLSHVGIFLPRPVFSHGQLYVAISRVTSKKGLKILIVDEDGKPQKQTRNVVFKEIFQNL</sequence>
<keyword evidence="1" id="KW-0233">DNA recombination</keyword>
<evidence type="ECO:0000259" key="4">
    <source>
        <dbReference type="Pfam" id="PF21530"/>
    </source>
</evidence>
<dbReference type="Pfam" id="PF14214">
    <property type="entry name" value="Helitron_like_N"/>
    <property type="match status" value="1"/>
</dbReference>
<feature type="domain" description="Helitron helicase-like" evidence="3">
    <location>
        <begin position="282"/>
        <end position="422"/>
    </location>
</feature>
<dbReference type="CDD" id="cd18809">
    <property type="entry name" value="SF1_C_RecD"/>
    <property type="match status" value="1"/>
</dbReference>
<dbReference type="InterPro" id="IPR049163">
    <property type="entry name" value="Pif1-like_2B_dom"/>
</dbReference>
<organism evidence="5 6">
    <name type="scientific">Brassica campestris</name>
    <name type="common">Field mustard</name>
    <dbReference type="NCBI Taxonomy" id="3711"/>
    <lineage>
        <taxon>Eukaryota</taxon>
        <taxon>Viridiplantae</taxon>
        <taxon>Streptophyta</taxon>
        <taxon>Embryophyta</taxon>
        <taxon>Tracheophyta</taxon>
        <taxon>Spermatophyta</taxon>
        <taxon>Magnoliopsida</taxon>
        <taxon>eudicotyledons</taxon>
        <taxon>Gunneridae</taxon>
        <taxon>Pentapetalae</taxon>
        <taxon>rosids</taxon>
        <taxon>malvids</taxon>
        <taxon>Brassicales</taxon>
        <taxon>Brassicaceae</taxon>
        <taxon>Brassiceae</taxon>
        <taxon>Brassica</taxon>
    </lineage>
</organism>
<dbReference type="Proteomes" id="UP000264353">
    <property type="component" value="Chromosome A9"/>
</dbReference>
<dbReference type="GO" id="GO:0005524">
    <property type="term" value="F:ATP binding"/>
    <property type="evidence" value="ECO:0007669"/>
    <property type="project" value="UniProtKB-KW"/>
</dbReference>
<reference evidence="5 6" key="1">
    <citation type="submission" date="2018-06" db="EMBL/GenBank/DDBJ databases">
        <title>WGS assembly of Brassica rapa FPsc.</title>
        <authorList>
            <person name="Bowman J."/>
            <person name="Kohchi T."/>
            <person name="Yamato K."/>
            <person name="Jenkins J."/>
            <person name="Shu S."/>
            <person name="Ishizaki K."/>
            <person name="Yamaoka S."/>
            <person name="Nishihama R."/>
            <person name="Nakamura Y."/>
            <person name="Berger F."/>
            <person name="Adam C."/>
            <person name="Aki S."/>
            <person name="Althoff F."/>
            <person name="Araki T."/>
            <person name="Arteaga-Vazquez M."/>
            <person name="Balasubrmanian S."/>
            <person name="Bauer D."/>
            <person name="Boehm C."/>
            <person name="Briginshaw L."/>
            <person name="Caballero-Perez J."/>
            <person name="Catarino B."/>
            <person name="Chen F."/>
            <person name="Chiyoda S."/>
            <person name="Chovatia M."/>
            <person name="Davies K."/>
            <person name="Delmans M."/>
            <person name="Demura T."/>
            <person name="Dierschke T."/>
            <person name="Dolan L."/>
            <person name="Dorantes-Acosta A."/>
            <person name="Eklund D."/>
            <person name="Florent S."/>
            <person name="Flores-Sandoval E."/>
            <person name="Fujiyama A."/>
            <person name="Fukuzawa H."/>
            <person name="Galik B."/>
            <person name="Grimanelli D."/>
            <person name="Grimwood J."/>
            <person name="Grossniklaus U."/>
            <person name="Hamada T."/>
            <person name="Haseloff J."/>
            <person name="Hetherington A."/>
            <person name="Higo A."/>
            <person name="Hirakawa Y."/>
            <person name="Hundley H."/>
            <person name="Ikeda Y."/>
            <person name="Inoue K."/>
            <person name="Inoue S."/>
            <person name="Ishida S."/>
            <person name="Jia Q."/>
            <person name="Kakita M."/>
            <person name="Kanazawa T."/>
            <person name="Kawai Y."/>
            <person name="Kawashima T."/>
            <person name="Kennedy M."/>
            <person name="Kinose K."/>
            <person name="Kinoshita T."/>
            <person name="Kohara Y."/>
            <person name="Koide E."/>
            <person name="Komatsu K."/>
            <person name="Kopischke S."/>
            <person name="Kubo M."/>
            <person name="Kyozuka J."/>
            <person name="Lagercrantz U."/>
            <person name="Lin S."/>
            <person name="Lindquist E."/>
            <person name="Lipzen A."/>
            <person name="Lu C."/>
            <person name="Luna E."/>
            <person name="Martienssen R."/>
            <person name="Minamino N."/>
            <person name="Mizutani M."/>
            <person name="Mizutani M."/>
            <person name="Mochizuki N."/>
            <person name="Monte I."/>
            <person name="Mosher R."/>
            <person name="Nagasaki H."/>
            <person name="Nakagami H."/>
            <person name="Naramoto S."/>
            <person name="Nishitani K."/>
            <person name="Ohtani M."/>
            <person name="Okamoto T."/>
            <person name="Okumura M."/>
            <person name="Phillips J."/>
            <person name="Pollak B."/>
            <person name="Reinders A."/>
            <person name="Roevekamp M."/>
            <person name="Sano R."/>
            <person name="Sawa S."/>
            <person name="Schmid M."/>
            <person name="Shirakawa M."/>
            <person name="Solano R."/>
            <person name="Spunde A."/>
            <person name="Suetsugu N."/>
            <person name="Sugano S."/>
            <person name="Sugiyama A."/>
            <person name="Sun R."/>
            <person name="Suzuki Y."/>
            <person name="Takenaka M."/>
            <person name="Takezawa D."/>
            <person name="Tomogane H."/>
            <person name="Tsuzuki M."/>
            <person name="Ueda T."/>
            <person name="Umeda M."/>
            <person name="Ward J."/>
            <person name="Watanabe Y."/>
            <person name="Yazaki K."/>
            <person name="Yokoyama R."/>
            <person name="Yoshitake Y."/>
            <person name="Yotsui I."/>
            <person name="Zachgo S."/>
            <person name="Schmutz J."/>
        </authorList>
    </citation>
    <scope>NUCLEOTIDE SEQUENCE [LARGE SCALE GENOMIC DNA]</scope>
    <source>
        <strain evidence="6">cv. B-3</strain>
    </source>
</reference>